<evidence type="ECO:0000313" key="2">
    <source>
        <dbReference type="Proteomes" id="UP000054018"/>
    </source>
</evidence>
<dbReference type="STRING" id="765257.A0A0C9YUC7"/>
<proteinExistence type="predicted"/>
<gene>
    <name evidence="1" type="ORF">PISMIDRAFT_106041</name>
</gene>
<protein>
    <submittedName>
        <fullName evidence="1">Uncharacterized protein</fullName>
    </submittedName>
</protein>
<dbReference type="HOGENOM" id="CLU_013084_0_2_1"/>
<organism evidence="1 2">
    <name type="scientific">Pisolithus microcarpus 441</name>
    <dbReference type="NCBI Taxonomy" id="765257"/>
    <lineage>
        <taxon>Eukaryota</taxon>
        <taxon>Fungi</taxon>
        <taxon>Dikarya</taxon>
        <taxon>Basidiomycota</taxon>
        <taxon>Agaricomycotina</taxon>
        <taxon>Agaricomycetes</taxon>
        <taxon>Agaricomycetidae</taxon>
        <taxon>Boletales</taxon>
        <taxon>Sclerodermatineae</taxon>
        <taxon>Pisolithaceae</taxon>
        <taxon>Pisolithus</taxon>
    </lineage>
</organism>
<reference evidence="1 2" key="1">
    <citation type="submission" date="2014-04" db="EMBL/GenBank/DDBJ databases">
        <authorList>
            <consortium name="DOE Joint Genome Institute"/>
            <person name="Kuo A."/>
            <person name="Kohler A."/>
            <person name="Costa M.D."/>
            <person name="Nagy L.G."/>
            <person name="Floudas D."/>
            <person name="Copeland A."/>
            <person name="Barry K.W."/>
            <person name="Cichocki N."/>
            <person name="Veneault-Fourrey C."/>
            <person name="LaButti K."/>
            <person name="Lindquist E.A."/>
            <person name="Lipzen A."/>
            <person name="Lundell T."/>
            <person name="Morin E."/>
            <person name="Murat C."/>
            <person name="Sun H."/>
            <person name="Tunlid A."/>
            <person name="Henrissat B."/>
            <person name="Grigoriev I.V."/>
            <person name="Hibbett D.S."/>
            <person name="Martin F."/>
            <person name="Nordberg H.P."/>
            <person name="Cantor M.N."/>
            <person name="Hua S.X."/>
        </authorList>
    </citation>
    <scope>NUCLEOTIDE SEQUENCE [LARGE SCALE GENOMIC DNA]</scope>
    <source>
        <strain evidence="1 2">441</strain>
    </source>
</reference>
<dbReference type="EMBL" id="KN833767">
    <property type="protein sequence ID" value="KIK20336.1"/>
    <property type="molecule type" value="Genomic_DNA"/>
</dbReference>
<reference evidence="2" key="2">
    <citation type="submission" date="2015-01" db="EMBL/GenBank/DDBJ databases">
        <title>Evolutionary Origins and Diversification of the Mycorrhizal Mutualists.</title>
        <authorList>
            <consortium name="DOE Joint Genome Institute"/>
            <consortium name="Mycorrhizal Genomics Consortium"/>
            <person name="Kohler A."/>
            <person name="Kuo A."/>
            <person name="Nagy L.G."/>
            <person name="Floudas D."/>
            <person name="Copeland A."/>
            <person name="Barry K.W."/>
            <person name="Cichocki N."/>
            <person name="Veneault-Fourrey C."/>
            <person name="LaButti K."/>
            <person name="Lindquist E.A."/>
            <person name="Lipzen A."/>
            <person name="Lundell T."/>
            <person name="Morin E."/>
            <person name="Murat C."/>
            <person name="Riley R."/>
            <person name="Ohm R."/>
            <person name="Sun H."/>
            <person name="Tunlid A."/>
            <person name="Henrissat B."/>
            <person name="Grigoriev I.V."/>
            <person name="Hibbett D.S."/>
            <person name="Martin F."/>
        </authorList>
    </citation>
    <scope>NUCLEOTIDE SEQUENCE [LARGE SCALE GENOMIC DNA]</scope>
    <source>
        <strain evidence="2">441</strain>
    </source>
</reference>
<sequence length="199" mass="22503">MVAGYKLCKHIGKALQTHSAAIWAVLSQYNAAAKALGHRALEFDEVVEYAFLADFDLLRDTCQDISTRPWASPTACLAINTFFKLCHAEEEVVRLNVEIRCIVTYLVDEDHYLRACQALYQETHPVLAHQISRFHAIHSRFMPLHLCSLEKISRLPGFSGTLSLGVSLSHGQGDTLQAFHCFSSENMLKKGREEILFYF</sequence>
<accession>A0A0C9YUC7</accession>
<evidence type="ECO:0000313" key="1">
    <source>
        <dbReference type="EMBL" id="KIK20336.1"/>
    </source>
</evidence>
<keyword evidence="2" id="KW-1185">Reference proteome</keyword>
<name>A0A0C9YUC7_9AGAM</name>
<dbReference type="OrthoDB" id="2676448at2759"/>
<dbReference type="Proteomes" id="UP000054018">
    <property type="component" value="Unassembled WGS sequence"/>
</dbReference>
<dbReference type="AlphaFoldDB" id="A0A0C9YUC7"/>